<gene>
    <name evidence="1" type="ORF">Lpp71_09169</name>
</gene>
<dbReference type="AlphaFoldDB" id="A0A8E0IRJ7"/>
<evidence type="ECO:0000313" key="1">
    <source>
        <dbReference type="EMBL" id="EPC73244.1"/>
    </source>
</evidence>
<organism evidence="1 2">
    <name type="scientific">Lacticaseibacillus paracasei subsp. paracasei Lpp71</name>
    <dbReference type="NCBI Taxonomy" id="1256207"/>
    <lineage>
        <taxon>Bacteria</taxon>
        <taxon>Bacillati</taxon>
        <taxon>Bacillota</taxon>
        <taxon>Bacilli</taxon>
        <taxon>Lactobacillales</taxon>
        <taxon>Lactobacillaceae</taxon>
        <taxon>Lacticaseibacillus</taxon>
    </lineage>
</organism>
<dbReference type="EMBL" id="ANKD01000436">
    <property type="protein sequence ID" value="EPC73244.1"/>
    <property type="molecule type" value="Genomic_DNA"/>
</dbReference>
<evidence type="ECO:0000313" key="2">
    <source>
        <dbReference type="Proteomes" id="UP000014252"/>
    </source>
</evidence>
<proteinExistence type="predicted"/>
<sequence>AIEAALIGHNIAPGLQRQLLL</sequence>
<comment type="caution">
    <text evidence="1">The sequence shown here is derived from an EMBL/GenBank/DDBJ whole genome shotgun (WGS) entry which is preliminary data.</text>
</comment>
<accession>A0A8E0IRJ7</accession>
<dbReference type="Proteomes" id="UP000014252">
    <property type="component" value="Unassembled WGS sequence"/>
</dbReference>
<reference evidence="1 2" key="1">
    <citation type="journal article" date="2013" name="PLoS ONE">
        <title>Lactobacillus paracasei comparative genomics: towards species pan-genome definition and exploitation of diversity.</title>
        <authorList>
            <person name="Smokvina T."/>
            <person name="Wels M."/>
            <person name="Polka J."/>
            <person name="Chervaux C."/>
            <person name="Brisse S."/>
            <person name="Boekhorst J."/>
            <person name="van Hylckama Vlieg J.E."/>
            <person name="Siezen R.J."/>
        </authorList>
    </citation>
    <scope>NUCLEOTIDE SEQUENCE [LARGE SCALE GENOMIC DNA]</scope>
    <source>
        <strain evidence="1 2">Lpp71</strain>
    </source>
</reference>
<name>A0A8E0IRJ7_LACPA</name>
<feature type="non-terminal residue" evidence="1">
    <location>
        <position position="1"/>
    </location>
</feature>
<protein>
    <submittedName>
        <fullName evidence="1">Uncharacterized protein</fullName>
    </submittedName>
</protein>